<evidence type="ECO:0000313" key="2">
    <source>
        <dbReference type="Proteomes" id="UP001595807"/>
    </source>
</evidence>
<proteinExistence type="predicted"/>
<evidence type="ECO:0000313" key="1">
    <source>
        <dbReference type="EMBL" id="MFC3928964.1"/>
    </source>
</evidence>
<dbReference type="InterPro" id="IPR044668">
    <property type="entry name" value="PuuD-like"/>
</dbReference>
<dbReference type="Pfam" id="PF07722">
    <property type="entry name" value="Peptidase_C26"/>
    <property type="match status" value="1"/>
</dbReference>
<keyword evidence="1" id="KW-0378">Hydrolase</keyword>
<dbReference type="InterPro" id="IPR011697">
    <property type="entry name" value="Peptidase_C26"/>
</dbReference>
<dbReference type="PANTHER" id="PTHR43235:SF1">
    <property type="entry name" value="GLUTAMINE AMIDOTRANSFERASE PB2B2.05-RELATED"/>
    <property type="match status" value="1"/>
</dbReference>
<organism evidence="1 2">
    <name type="scientific">Streptococcus caprae</name>
    <dbReference type="NCBI Taxonomy" id="1640501"/>
    <lineage>
        <taxon>Bacteria</taxon>
        <taxon>Bacillati</taxon>
        <taxon>Bacillota</taxon>
        <taxon>Bacilli</taxon>
        <taxon>Lactobacillales</taxon>
        <taxon>Streptococcaceae</taxon>
        <taxon>Streptococcus</taxon>
    </lineage>
</organism>
<dbReference type="InterPro" id="IPR029062">
    <property type="entry name" value="Class_I_gatase-like"/>
</dbReference>
<dbReference type="CDD" id="cd01745">
    <property type="entry name" value="GATase1_2"/>
    <property type="match status" value="1"/>
</dbReference>
<accession>A0ABV8CXS7</accession>
<dbReference type="EMBL" id="JBHRZV010000052">
    <property type="protein sequence ID" value="MFC3928964.1"/>
    <property type="molecule type" value="Genomic_DNA"/>
</dbReference>
<name>A0ABV8CXS7_9STRE</name>
<protein>
    <submittedName>
        <fullName evidence="1">Gamma-glutamyl-gamma-aminobutyrate hydrolase family protein</fullName>
    </submittedName>
</protein>
<dbReference type="Proteomes" id="UP001595807">
    <property type="component" value="Unassembled WGS sequence"/>
</dbReference>
<dbReference type="PROSITE" id="PS51273">
    <property type="entry name" value="GATASE_TYPE_1"/>
    <property type="match status" value="1"/>
</dbReference>
<comment type="caution">
    <text evidence="1">The sequence shown here is derived from an EMBL/GenBank/DDBJ whole genome shotgun (WGS) entry which is preliminary data.</text>
</comment>
<keyword evidence="2" id="KW-1185">Reference proteome</keyword>
<sequence>MTQPIIGISANQKYDLAIDDVAWSYTPTGTIEGVKAAGGLPLILPINDETAAKVYVSMIDKLIITGGQNVEPKYYNEEPAAQERDYFEARDIFEMALVREALAQNKPIFTICRGTQLLNVVLGGSLHQDIMNHWQADNPDKTSHTIEVVPNSLLSQALKHSKAAINSFHRQALKDLSPKLKVTAWAEDQTIEAVESYDDSQRLLGVQWHPEFLWENNDDARAIFDYVVNEL</sequence>
<dbReference type="Gene3D" id="3.40.50.880">
    <property type="match status" value="1"/>
</dbReference>
<dbReference type="SUPFAM" id="SSF52317">
    <property type="entry name" value="Class I glutamine amidotransferase-like"/>
    <property type="match status" value="1"/>
</dbReference>
<dbReference type="PANTHER" id="PTHR43235">
    <property type="entry name" value="GLUTAMINE AMIDOTRANSFERASE PB2B2.05-RELATED"/>
    <property type="match status" value="1"/>
</dbReference>
<dbReference type="GO" id="GO:0016787">
    <property type="term" value="F:hydrolase activity"/>
    <property type="evidence" value="ECO:0007669"/>
    <property type="project" value="UniProtKB-KW"/>
</dbReference>
<gene>
    <name evidence="1" type="ORF">ACFORF_10415</name>
</gene>
<dbReference type="RefSeq" id="WP_380427972.1">
    <property type="nucleotide sequence ID" value="NZ_JBHRZV010000052.1"/>
</dbReference>
<reference evidence="2" key="1">
    <citation type="journal article" date="2019" name="Int. J. Syst. Evol. Microbiol.">
        <title>The Global Catalogue of Microorganisms (GCM) 10K type strain sequencing project: providing services to taxonomists for standard genome sequencing and annotation.</title>
        <authorList>
            <consortium name="The Broad Institute Genomics Platform"/>
            <consortium name="The Broad Institute Genome Sequencing Center for Infectious Disease"/>
            <person name="Wu L."/>
            <person name="Ma J."/>
        </authorList>
    </citation>
    <scope>NUCLEOTIDE SEQUENCE [LARGE SCALE GENOMIC DNA]</scope>
    <source>
        <strain evidence="2">CCUG 67170</strain>
    </source>
</reference>